<accession>A0A059F464</accession>
<dbReference type="EMBL" id="KK365135">
    <property type="protein sequence ID" value="KCZ81897.1"/>
    <property type="molecule type" value="Genomic_DNA"/>
</dbReference>
<keyword evidence="3" id="KW-1185">Reference proteome</keyword>
<dbReference type="AlphaFoldDB" id="A0A059F464"/>
<keyword evidence="1" id="KW-0175">Coiled coil</keyword>
<dbReference type="Proteomes" id="UP000030655">
    <property type="component" value="Unassembled WGS sequence"/>
</dbReference>
<gene>
    <name evidence="2" type="ORF">H312_00656</name>
</gene>
<dbReference type="VEuPathDB" id="MicrosporidiaDB:H312_00656"/>
<reference evidence="2 3" key="2">
    <citation type="submission" date="2014-03" db="EMBL/GenBank/DDBJ databases">
        <title>The Genome Sequence of Anncaliia algerae insect isolate PRA339.</title>
        <authorList>
            <consortium name="The Broad Institute Genome Sequencing Platform"/>
            <consortium name="The Broad Institute Genome Sequencing Center for Infectious Disease"/>
            <person name="Cuomo C."/>
            <person name="Becnel J."/>
            <person name="Sanscrainte N."/>
            <person name="Walker B."/>
            <person name="Young S.K."/>
            <person name="Zeng Q."/>
            <person name="Gargeya S."/>
            <person name="Fitzgerald M."/>
            <person name="Haas B."/>
            <person name="Abouelleil A."/>
            <person name="Alvarado L."/>
            <person name="Arachchi H.M."/>
            <person name="Berlin A.M."/>
            <person name="Chapman S.B."/>
            <person name="Dewar J."/>
            <person name="Goldberg J."/>
            <person name="Griggs A."/>
            <person name="Gujja S."/>
            <person name="Hansen M."/>
            <person name="Howarth C."/>
            <person name="Imamovic A."/>
            <person name="Larimer J."/>
            <person name="McCowan C."/>
            <person name="Murphy C."/>
            <person name="Neiman D."/>
            <person name="Pearson M."/>
            <person name="Priest M."/>
            <person name="Roberts A."/>
            <person name="Saif S."/>
            <person name="Shea T."/>
            <person name="Sisk P."/>
            <person name="Sykes S."/>
            <person name="Wortman J."/>
            <person name="Nusbaum C."/>
            <person name="Birren B."/>
        </authorList>
    </citation>
    <scope>NUCLEOTIDE SEQUENCE [LARGE SCALE GENOMIC DNA]</scope>
    <source>
        <strain evidence="2 3">PRA339</strain>
    </source>
</reference>
<dbReference type="HOGENOM" id="CLU_466598_0_0_1"/>
<proteinExistence type="predicted"/>
<reference evidence="3" key="1">
    <citation type="submission" date="2013-02" db="EMBL/GenBank/DDBJ databases">
        <authorList>
            <consortium name="The Broad Institute Genome Sequencing Platform"/>
            <person name="Cuomo C."/>
            <person name="Becnel J."/>
            <person name="Sanscrainte N."/>
            <person name="Walker B."/>
            <person name="Young S.K."/>
            <person name="Zeng Q."/>
            <person name="Gargeya S."/>
            <person name="Fitzgerald M."/>
            <person name="Haas B."/>
            <person name="Abouelleil A."/>
            <person name="Alvarado L."/>
            <person name="Arachchi H.M."/>
            <person name="Berlin A.M."/>
            <person name="Chapman S.B."/>
            <person name="Dewar J."/>
            <person name="Goldberg J."/>
            <person name="Griggs A."/>
            <person name="Gujja S."/>
            <person name="Hansen M."/>
            <person name="Howarth C."/>
            <person name="Imamovic A."/>
            <person name="Larimer J."/>
            <person name="McCowan C."/>
            <person name="Murphy C."/>
            <person name="Neiman D."/>
            <person name="Pearson M."/>
            <person name="Priest M."/>
            <person name="Roberts A."/>
            <person name="Saif S."/>
            <person name="Shea T."/>
            <person name="Sisk P."/>
            <person name="Sykes S."/>
            <person name="Wortman J."/>
            <person name="Nusbaum C."/>
            <person name="Birren B."/>
        </authorList>
    </citation>
    <scope>NUCLEOTIDE SEQUENCE [LARGE SCALE GENOMIC DNA]</scope>
    <source>
        <strain evidence="3">PRA339</strain>
    </source>
</reference>
<feature type="non-terminal residue" evidence="2">
    <location>
        <position position="1"/>
    </location>
</feature>
<evidence type="ECO:0000256" key="1">
    <source>
        <dbReference type="SAM" id="Coils"/>
    </source>
</evidence>
<sequence>KKKIKNNKSNQKLLPRMNLEYILSTIVICFTYSSQKVYCASRTSKRKQIGSTESLDEKISFPSLEDKVMEINILRRKVRITAKRRYKIQVQSVENNKQNTQIKKAEAEFKIPKLPTNNRKLKGKVTLRRLNDKVNTEQRKNSFWKQSNCSNIKEQSEFEQGNFESSDINLFGETNKTDESRNLQKHKTLLELKVVFNGDILLFKKSEKGLKIECLKKKDIEIPSYLIYSSDSSANSRIALNVALANANIPKFRYLDKSSIVNSNSKYYTTEVEKYLYDMWKKIFFDYEPKFFIALNKFAGLFILYYYNLDEKIFSELCKTLFKIYSFFDLEKQIKPEKITDFLPNFSSEVFIYTLTSQYLLFKECILNSYKLLDDIRNYNNCVAQKHNQIIYGEIIKEDIFKLFKDGTFQSLINIIPELSLLPDLCRNINKQEQIQKVYYFIAMMILKFECFKITLFHKKCKKFILVNEPIKNESFLLTTLIIRVLFEEVLKILELEFPSISLIPFIKWIYNGKDKISFNCDIILCSYIKTKENILRGNSFYKKDIDLYKLFDTEYFNDIAEFQYMILKNISDTRHSLNLNNRGSIHKLIQLYKDYLKTDEHIYEFRKNMKEYSRKNYK</sequence>
<name>A0A059F464_9MICR</name>
<dbReference type="OrthoDB" id="2197179at2759"/>
<protein>
    <submittedName>
        <fullName evidence="2">Uncharacterized protein</fullName>
    </submittedName>
</protein>
<evidence type="ECO:0000313" key="3">
    <source>
        <dbReference type="Proteomes" id="UP000030655"/>
    </source>
</evidence>
<evidence type="ECO:0000313" key="2">
    <source>
        <dbReference type="EMBL" id="KCZ81897.1"/>
    </source>
</evidence>
<feature type="coiled-coil region" evidence="1">
    <location>
        <begin position="83"/>
        <end position="110"/>
    </location>
</feature>
<organism evidence="2 3">
    <name type="scientific">Anncaliia algerae PRA339</name>
    <dbReference type="NCBI Taxonomy" id="1288291"/>
    <lineage>
        <taxon>Eukaryota</taxon>
        <taxon>Fungi</taxon>
        <taxon>Fungi incertae sedis</taxon>
        <taxon>Microsporidia</taxon>
        <taxon>Tubulinosematoidea</taxon>
        <taxon>Tubulinosematidae</taxon>
        <taxon>Anncaliia</taxon>
    </lineage>
</organism>